<accession>A0AB39NWR1</accession>
<dbReference type="PANTHER" id="PTHR38030">
    <property type="entry name" value="PROTOPORPHYRINOGEN IX DEHYDROGENASE [MENAQUINONE]"/>
    <property type="match status" value="1"/>
</dbReference>
<feature type="domain" description="Flavodoxin-like" evidence="1">
    <location>
        <begin position="5"/>
        <end position="159"/>
    </location>
</feature>
<dbReference type="AlphaFoldDB" id="A0AB39NWR1"/>
<dbReference type="RefSeq" id="WP_369153348.1">
    <property type="nucleotide sequence ID" value="NZ_CP163433.1"/>
</dbReference>
<dbReference type="GO" id="GO:0010181">
    <property type="term" value="F:FMN binding"/>
    <property type="evidence" value="ECO:0007669"/>
    <property type="project" value="InterPro"/>
</dbReference>
<dbReference type="SUPFAM" id="SSF52218">
    <property type="entry name" value="Flavoproteins"/>
    <property type="match status" value="1"/>
</dbReference>
<dbReference type="PANTHER" id="PTHR38030:SF2">
    <property type="entry name" value="PROTOPORPHYRINOGEN IX DEHYDROGENASE [QUINONE]"/>
    <property type="match status" value="1"/>
</dbReference>
<dbReference type="Pfam" id="PF12724">
    <property type="entry name" value="Flavodoxin_5"/>
    <property type="match status" value="1"/>
</dbReference>
<dbReference type="PROSITE" id="PS50902">
    <property type="entry name" value="FLAVODOXIN_LIKE"/>
    <property type="match status" value="1"/>
</dbReference>
<dbReference type="GO" id="GO:0006783">
    <property type="term" value="P:heme biosynthetic process"/>
    <property type="evidence" value="ECO:0007669"/>
    <property type="project" value="TreeGrafter"/>
</dbReference>
<dbReference type="InterPro" id="IPR026816">
    <property type="entry name" value="Flavodoxin_dom"/>
</dbReference>
<protein>
    <submittedName>
        <fullName evidence="2">Flavodoxin domain-containing protein</fullName>
    </submittedName>
</protein>
<reference evidence="2" key="1">
    <citation type="submission" date="2024-07" db="EMBL/GenBank/DDBJ databases">
        <authorList>
            <person name="Yu S.T."/>
        </authorList>
    </citation>
    <scope>NUCLEOTIDE SEQUENCE</scope>
    <source>
        <strain evidence="2">R17</strain>
    </source>
</reference>
<dbReference type="Gene3D" id="3.40.50.360">
    <property type="match status" value="1"/>
</dbReference>
<sequence length="168" mass="18224">MEQRVLVAHGSTSGSTERIAQTVADVLRTAGITAEVQPARFVTDLDLYEAVVVGGALYAGRWHKDARRFVRRHRGALAHRPVWFFSSGPLDPTASQRDIPPVPGVERAMARLAVRGHVTFGGCLTEGARGRIAHMIVRDGKGGDFRDFAAIENWATGVAKELGAMAHR</sequence>
<proteinExistence type="predicted"/>
<gene>
    <name evidence="2" type="ORF">AB5J48_32555</name>
</gene>
<evidence type="ECO:0000313" key="2">
    <source>
        <dbReference type="EMBL" id="XDQ22559.1"/>
    </source>
</evidence>
<evidence type="ECO:0000259" key="1">
    <source>
        <dbReference type="PROSITE" id="PS50902"/>
    </source>
</evidence>
<dbReference type="InterPro" id="IPR008254">
    <property type="entry name" value="Flavodoxin/NO_synth"/>
</dbReference>
<dbReference type="InterPro" id="IPR029039">
    <property type="entry name" value="Flavoprotein-like_sf"/>
</dbReference>
<dbReference type="EMBL" id="CP163433">
    <property type="protein sequence ID" value="XDQ22559.1"/>
    <property type="molecule type" value="Genomic_DNA"/>
</dbReference>
<dbReference type="GO" id="GO:0070819">
    <property type="term" value="F:menaquinone-dependent protoporphyrinogen oxidase activity"/>
    <property type="evidence" value="ECO:0007669"/>
    <property type="project" value="TreeGrafter"/>
</dbReference>
<name>A0AB39NWR1_9ACTN</name>
<dbReference type="InterPro" id="IPR052200">
    <property type="entry name" value="Protoporphyrinogen_IX_DH"/>
</dbReference>
<organism evidence="2">
    <name type="scientific">Streptomyces sp. R17</name>
    <dbReference type="NCBI Taxonomy" id="3238626"/>
    <lineage>
        <taxon>Bacteria</taxon>
        <taxon>Bacillati</taxon>
        <taxon>Actinomycetota</taxon>
        <taxon>Actinomycetes</taxon>
        <taxon>Kitasatosporales</taxon>
        <taxon>Streptomycetaceae</taxon>
        <taxon>Streptomyces</taxon>
    </lineage>
</organism>